<organism evidence="1 2">
    <name type="scientific">Campylobacter rectus RM3267</name>
    <dbReference type="NCBI Taxonomy" id="553218"/>
    <lineage>
        <taxon>Bacteria</taxon>
        <taxon>Pseudomonadati</taxon>
        <taxon>Campylobacterota</taxon>
        <taxon>Epsilonproteobacteria</taxon>
        <taxon>Campylobacterales</taxon>
        <taxon>Campylobacteraceae</taxon>
        <taxon>Campylobacter</taxon>
    </lineage>
</organism>
<protein>
    <submittedName>
        <fullName evidence="1">Uncharacterized protein</fullName>
    </submittedName>
</protein>
<proteinExistence type="predicted"/>
<evidence type="ECO:0000313" key="2">
    <source>
        <dbReference type="Proteomes" id="UP000003082"/>
    </source>
</evidence>
<dbReference type="AlphaFoldDB" id="B9D1X5"/>
<dbReference type="Proteomes" id="UP000003082">
    <property type="component" value="Unassembled WGS sequence"/>
</dbReference>
<dbReference type="EMBL" id="ACFU01000010">
    <property type="protein sequence ID" value="EEF14090.1"/>
    <property type="molecule type" value="Genomic_DNA"/>
</dbReference>
<name>B9D1X5_CAMRE</name>
<accession>B9D1X5</accession>
<gene>
    <name evidence="1" type="ORF">CAMRE0001_2481</name>
</gene>
<evidence type="ECO:0000313" key="1">
    <source>
        <dbReference type="EMBL" id="EEF14090.1"/>
    </source>
</evidence>
<keyword evidence="2" id="KW-1185">Reference proteome</keyword>
<comment type="caution">
    <text evidence="1">The sequence shown here is derived from an EMBL/GenBank/DDBJ whole genome shotgun (WGS) entry which is preliminary data.</text>
</comment>
<feature type="non-terminal residue" evidence="1">
    <location>
        <position position="1"/>
    </location>
</feature>
<reference evidence="1 2" key="1">
    <citation type="submission" date="2008-08" db="EMBL/GenBank/DDBJ databases">
        <authorList>
            <person name="Madupu R."/>
            <person name="Durkin A.S."/>
            <person name="Torralba M."/>
            <person name="Methe B."/>
            <person name="Sutton G.G."/>
            <person name="Strausberg R.L."/>
            <person name="Nelson K.E."/>
        </authorList>
    </citation>
    <scope>NUCLEOTIDE SEQUENCE [LARGE SCALE GENOMIC DNA]</scope>
    <source>
        <strain evidence="1 2">RM3267</strain>
    </source>
</reference>
<sequence length="37" mass="4374">KFYMENFTLKRNSTNGKFDEIGYFAREKRLNLANEAG</sequence>